<gene>
    <name evidence="1" type="ORF">UFOVP215_28</name>
</gene>
<name>A0A6J7WL64_9CAUD</name>
<reference evidence="1" key="1">
    <citation type="submission" date="2020-05" db="EMBL/GenBank/DDBJ databases">
        <authorList>
            <person name="Chiriac C."/>
            <person name="Salcher M."/>
            <person name="Ghai R."/>
            <person name="Kavagutti S V."/>
        </authorList>
    </citation>
    <scope>NUCLEOTIDE SEQUENCE</scope>
</reference>
<evidence type="ECO:0000313" key="1">
    <source>
        <dbReference type="EMBL" id="CAB5218811.1"/>
    </source>
</evidence>
<dbReference type="EMBL" id="LR798266">
    <property type="protein sequence ID" value="CAB5218811.1"/>
    <property type="molecule type" value="Genomic_DNA"/>
</dbReference>
<sequence>MALSFTGLTAYTKQLTQPLLTSAVIGAKTQKLIIDNGIVLTGVKGPTAIPLMDTDAVFATQSCSFDASGTTSFSQRTIVPGKIKVEEKICPKDLEAYYTMEALRAGSTYEDFGNADFAAAYLAKKNARIAAQLETAIWQGDSGSGTANLNKFNGLSKLIVAGSPIDANVSGYTGVSGSAIATITSSNVVAATEGIYKAIPAEVIAKGDVRIFVGYDWFRLLVLAYRALNMFSYNPQDANFEGFILPGTNVKVEPVNGLNGTGDAFAISLSNMAIAVDLEAEETNYKLWYSEDNNDVRFRAEFKVGVDVAYTSECVKFMSAI</sequence>
<organism evidence="1">
    <name type="scientific">uncultured Caudovirales phage</name>
    <dbReference type="NCBI Taxonomy" id="2100421"/>
    <lineage>
        <taxon>Viruses</taxon>
        <taxon>Duplodnaviria</taxon>
        <taxon>Heunggongvirae</taxon>
        <taxon>Uroviricota</taxon>
        <taxon>Caudoviricetes</taxon>
        <taxon>Peduoviridae</taxon>
        <taxon>Maltschvirus</taxon>
        <taxon>Maltschvirus maltsch</taxon>
    </lineage>
</organism>
<accession>A0A6J7WL64</accession>
<proteinExistence type="predicted"/>
<protein>
    <submittedName>
        <fullName evidence="1">Uncharacterized protein</fullName>
    </submittedName>
</protein>